<proteinExistence type="predicted"/>
<comment type="caution">
    <text evidence="1">The sequence shown here is derived from an EMBL/GenBank/DDBJ whole genome shotgun (WGS) entry which is preliminary data.</text>
</comment>
<accession>A0A9D3PBV8</accession>
<reference evidence="1" key="1">
    <citation type="submission" date="2021-01" db="EMBL/GenBank/DDBJ databases">
        <authorList>
            <person name="Zahm M."/>
            <person name="Roques C."/>
            <person name="Cabau C."/>
            <person name="Klopp C."/>
            <person name="Donnadieu C."/>
            <person name="Jouanno E."/>
            <person name="Lampietro C."/>
            <person name="Louis A."/>
            <person name="Herpin A."/>
            <person name="Echchiki A."/>
            <person name="Berthelot C."/>
            <person name="Parey E."/>
            <person name="Roest-Crollius H."/>
            <person name="Braasch I."/>
            <person name="Postlethwait J."/>
            <person name="Bobe J."/>
            <person name="Montfort J."/>
            <person name="Bouchez O."/>
            <person name="Begum T."/>
            <person name="Mejri S."/>
            <person name="Adams A."/>
            <person name="Chen W.-J."/>
            <person name="Guiguen Y."/>
        </authorList>
    </citation>
    <scope>NUCLEOTIDE SEQUENCE</scope>
    <source>
        <strain evidence="1">YG-15Mar2019-1</strain>
        <tissue evidence="1">Brain</tissue>
    </source>
</reference>
<evidence type="ECO:0000313" key="1">
    <source>
        <dbReference type="EMBL" id="KAG7456602.1"/>
    </source>
</evidence>
<keyword evidence="2" id="KW-1185">Reference proteome</keyword>
<dbReference type="AlphaFoldDB" id="A0A9D3PBV8"/>
<dbReference type="Proteomes" id="UP001046870">
    <property type="component" value="Chromosome 22"/>
</dbReference>
<gene>
    <name evidence="1" type="ORF">MATL_G00237630</name>
</gene>
<protein>
    <submittedName>
        <fullName evidence="1">Uncharacterized protein</fullName>
    </submittedName>
</protein>
<organism evidence="1 2">
    <name type="scientific">Megalops atlanticus</name>
    <name type="common">Tarpon</name>
    <name type="synonym">Clupea gigantea</name>
    <dbReference type="NCBI Taxonomy" id="7932"/>
    <lineage>
        <taxon>Eukaryota</taxon>
        <taxon>Metazoa</taxon>
        <taxon>Chordata</taxon>
        <taxon>Craniata</taxon>
        <taxon>Vertebrata</taxon>
        <taxon>Euteleostomi</taxon>
        <taxon>Actinopterygii</taxon>
        <taxon>Neopterygii</taxon>
        <taxon>Teleostei</taxon>
        <taxon>Elopiformes</taxon>
        <taxon>Megalopidae</taxon>
        <taxon>Megalops</taxon>
    </lineage>
</organism>
<dbReference type="EMBL" id="JAFDVH010000022">
    <property type="protein sequence ID" value="KAG7456602.1"/>
    <property type="molecule type" value="Genomic_DNA"/>
</dbReference>
<evidence type="ECO:0000313" key="2">
    <source>
        <dbReference type="Proteomes" id="UP001046870"/>
    </source>
</evidence>
<name>A0A9D3PBV8_MEGAT</name>
<sequence length="70" mass="8126">MKKLNLNLPRKRHRSAEACFWYKYSRLANRKPTLGVSLPASAPYRADRNTNTIKSWQADADSSFTGRIIW</sequence>
<dbReference type="OrthoDB" id="10423719at2759"/>